<evidence type="ECO:0000256" key="1">
    <source>
        <dbReference type="ARBA" id="ARBA00005289"/>
    </source>
</evidence>
<dbReference type="NCBIfam" id="TIGR01331">
    <property type="entry name" value="bisphos_cysQ"/>
    <property type="match status" value="1"/>
</dbReference>
<keyword evidence="4 6" id="KW-0378">Hydrolase</keyword>
<feature type="binding site" evidence="7">
    <location>
        <position position="81"/>
    </location>
    <ligand>
        <name>Mg(2+)</name>
        <dbReference type="ChEBI" id="CHEBI:18420"/>
        <label>1</label>
        <note>catalytic</note>
    </ligand>
</feature>
<evidence type="ECO:0000313" key="8">
    <source>
        <dbReference type="EMBL" id="OLP53414.1"/>
    </source>
</evidence>
<evidence type="ECO:0000256" key="6">
    <source>
        <dbReference type="HAMAP-Rule" id="MF_02095"/>
    </source>
</evidence>
<dbReference type="Pfam" id="PF00459">
    <property type="entry name" value="Inositol_P"/>
    <property type="match status" value="1"/>
</dbReference>
<evidence type="ECO:0000256" key="5">
    <source>
        <dbReference type="ARBA" id="ARBA00023136"/>
    </source>
</evidence>
<dbReference type="InterPro" id="IPR000760">
    <property type="entry name" value="Inositol_monophosphatase-like"/>
</dbReference>
<dbReference type="GO" id="GO:0000287">
    <property type="term" value="F:magnesium ion binding"/>
    <property type="evidence" value="ECO:0007669"/>
    <property type="project" value="UniProtKB-UniRule"/>
</dbReference>
<proteinExistence type="inferred from homology"/>
<protein>
    <recommendedName>
        <fullName evidence="6">3'(2'),5'-bisphosphate nucleotidase CysQ</fullName>
        <ecNumber evidence="6">3.1.3.7</ecNumber>
    </recommendedName>
    <alternativeName>
        <fullName evidence="6">3'(2'),5-bisphosphonucleoside 3'(2')-phosphohydrolase</fullName>
    </alternativeName>
    <alternativeName>
        <fullName evidence="6">3'-phosphoadenosine 5'-phosphate phosphatase</fullName>
        <shortName evidence="6">PAP phosphatase</shortName>
    </alternativeName>
</protein>
<feature type="binding site" evidence="6">
    <location>
        <position position="81"/>
    </location>
    <ligand>
        <name>Mg(2+)</name>
        <dbReference type="ChEBI" id="CHEBI:18420"/>
        <label>2</label>
    </ligand>
</feature>
<comment type="similarity">
    <text evidence="1 6">Belongs to the inositol monophosphatase superfamily. CysQ family.</text>
</comment>
<comment type="catalytic activity">
    <reaction evidence="6">
        <text>adenosine 3',5'-bisphosphate + H2O = AMP + phosphate</text>
        <dbReference type="Rhea" id="RHEA:10040"/>
        <dbReference type="ChEBI" id="CHEBI:15377"/>
        <dbReference type="ChEBI" id="CHEBI:43474"/>
        <dbReference type="ChEBI" id="CHEBI:58343"/>
        <dbReference type="ChEBI" id="CHEBI:456215"/>
        <dbReference type="EC" id="3.1.3.7"/>
    </reaction>
</comment>
<keyword evidence="2 6" id="KW-1003">Cell membrane</keyword>
<dbReference type="EC" id="3.1.3.7" evidence="6"/>
<dbReference type="RefSeq" id="WP_075636636.1">
    <property type="nucleotide sequence ID" value="NZ_MKIO01000040.1"/>
</dbReference>
<dbReference type="InterPro" id="IPR050725">
    <property type="entry name" value="CysQ/Inositol_MonoPase"/>
</dbReference>
<dbReference type="SUPFAM" id="SSF56655">
    <property type="entry name" value="Carbohydrate phosphatase"/>
    <property type="match status" value="1"/>
</dbReference>
<feature type="binding site" evidence="6">
    <location>
        <position position="81"/>
    </location>
    <ligand>
        <name>Mg(2+)</name>
        <dbReference type="ChEBI" id="CHEBI:18420"/>
        <label>1</label>
    </ligand>
</feature>
<dbReference type="GO" id="GO:0046854">
    <property type="term" value="P:phosphatidylinositol phosphate biosynthetic process"/>
    <property type="evidence" value="ECO:0007669"/>
    <property type="project" value="InterPro"/>
</dbReference>
<evidence type="ECO:0000256" key="4">
    <source>
        <dbReference type="ARBA" id="ARBA00022801"/>
    </source>
</evidence>
<keyword evidence="6 7" id="KW-0460">Magnesium</keyword>
<evidence type="ECO:0000256" key="7">
    <source>
        <dbReference type="PIRSR" id="PIRSR600760-2"/>
    </source>
</evidence>
<dbReference type="AlphaFoldDB" id="A0A1Q9AEQ0"/>
<dbReference type="PRINTS" id="PR00377">
    <property type="entry name" value="IMPHPHTASES"/>
</dbReference>
<dbReference type="GO" id="GO:0008441">
    <property type="term" value="F:3'(2'),5'-bisphosphate nucleotidase activity"/>
    <property type="evidence" value="ECO:0007669"/>
    <property type="project" value="UniProtKB-UniRule"/>
</dbReference>
<feature type="binding site" evidence="7">
    <location>
        <position position="84"/>
    </location>
    <ligand>
        <name>Mg(2+)</name>
        <dbReference type="ChEBI" id="CHEBI:18420"/>
        <label>1</label>
        <note>catalytic</note>
    </ligand>
</feature>
<dbReference type="Gene3D" id="3.30.540.10">
    <property type="entry name" value="Fructose-1,6-Bisphosphatase, subunit A, domain 1"/>
    <property type="match status" value="1"/>
</dbReference>
<evidence type="ECO:0000256" key="3">
    <source>
        <dbReference type="ARBA" id="ARBA00022519"/>
    </source>
</evidence>
<dbReference type="Gene3D" id="3.40.190.80">
    <property type="match status" value="1"/>
</dbReference>
<organism evidence="8 9">
    <name type="scientific">Xaviernesmea rhizosphaerae</name>
    <dbReference type="NCBI Taxonomy" id="1672749"/>
    <lineage>
        <taxon>Bacteria</taxon>
        <taxon>Pseudomonadati</taxon>
        <taxon>Pseudomonadota</taxon>
        <taxon>Alphaproteobacteria</taxon>
        <taxon>Hyphomicrobiales</taxon>
        <taxon>Rhizobiaceae</taxon>
        <taxon>Rhizobium/Agrobacterium group</taxon>
        <taxon>Xaviernesmea</taxon>
    </lineage>
</organism>
<dbReference type="InterPro" id="IPR006240">
    <property type="entry name" value="CysQ"/>
</dbReference>
<sequence length="268" mass="28841">MRDILETSAIAAGLEIMAIYRRGAEVTIKADRSPVTDADEQAEALILADLARHFPQIPVVAEEQAAQGHVSRIEGEFFLVDPLDGTKEFVGKRDGFTVNIALIRDGVPVAGVVYAPALNVGYSAVEGVAEKFVTDEAGNRSQRRRIGVRACPEQAVVLASISHCTPETEAFIDRCGFYERRSIGSSLKFCLLAEGLADAYPRFGRTMEWDTAAGDAILRAAGGSVHALDGSLLLYGKQHQATDADFANPSFIACGTHRAIYFPDQPAV</sequence>
<dbReference type="EMBL" id="MKIO01000040">
    <property type="protein sequence ID" value="OLP53414.1"/>
    <property type="molecule type" value="Genomic_DNA"/>
</dbReference>
<dbReference type="HAMAP" id="MF_02095">
    <property type="entry name" value="CysQ"/>
    <property type="match status" value="1"/>
</dbReference>
<feature type="binding site" evidence="6">
    <location>
        <position position="210"/>
    </location>
    <ligand>
        <name>substrate</name>
    </ligand>
</feature>
<dbReference type="PROSITE" id="PS00630">
    <property type="entry name" value="IMP_2"/>
    <property type="match status" value="1"/>
</dbReference>
<evidence type="ECO:0000256" key="2">
    <source>
        <dbReference type="ARBA" id="ARBA00022475"/>
    </source>
</evidence>
<feature type="binding site" evidence="6">
    <location>
        <position position="83"/>
    </location>
    <ligand>
        <name>Mg(2+)</name>
        <dbReference type="ChEBI" id="CHEBI:18420"/>
        <label>1</label>
    </ligand>
</feature>
<dbReference type="GO" id="GO:0005886">
    <property type="term" value="C:plasma membrane"/>
    <property type="evidence" value="ECO:0007669"/>
    <property type="project" value="UniProtKB-SubCell"/>
</dbReference>
<comment type="caution">
    <text evidence="8">The sequence shown here is derived from an EMBL/GenBank/DDBJ whole genome shotgun (WGS) entry which is preliminary data.</text>
</comment>
<keyword evidence="6 7" id="KW-0479">Metal-binding</keyword>
<dbReference type="GO" id="GO:0000103">
    <property type="term" value="P:sulfate assimilation"/>
    <property type="evidence" value="ECO:0007669"/>
    <property type="project" value="TreeGrafter"/>
</dbReference>
<dbReference type="Proteomes" id="UP000186143">
    <property type="component" value="Unassembled WGS sequence"/>
</dbReference>
<keyword evidence="5 6" id="KW-0472">Membrane</keyword>
<reference evidence="8 9" key="1">
    <citation type="submission" date="2016-09" db="EMBL/GenBank/DDBJ databases">
        <title>Rhizobium sp. nov., a novel species isolated from the rice rhizosphere.</title>
        <authorList>
            <person name="Zhao J."/>
            <person name="Zhang X."/>
        </authorList>
    </citation>
    <scope>NUCLEOTIDE SEQUENCE [LARGE SCALE GENOMIC DNA]</scope>
    <source>
        <strain evidence="8 9">MH17</strain>
    </source>
</reference>
<dbReference type="OrthoDB" id="9785695at2"/>
<accession>A0A1Q9AEQ0</accession>
<dbReference type="GO" id="GO:0050427">
    <property type="term" value="P:3'-phosphoadenosine 5'-phosphosulfate metabolic process"/>
    <property type="evidence" value="ECO:0007669"/>
    <property type="project" value="TreeGrafter"/>
</dbReference>
<name>A0A1Q9AEQ0_9HYPH</name>
<dbReference type="STRING" id="1672749.BJF92_01270"/>
<dbReference type="PANTHER" id="PTHR43028:SF5">
    <property type="entry name" value="3'(2'),5'-BISPHOSPHATE NUCLEOTIDASE 1"/>
    <property type="match status" value="1"/>
</dbReference>
<evidence type="ECO:0000313" key="9">
    <source>
        <dbReference type="Proteomes" id="UP000186143"/>
    </source>
</evidence>
<feature type="binding site" evidence="6">
    <location>
        <position position="210"/>
    </location>
    <ligand>
        <name>Mg(2+)</name>
        <dbReference type="ChEBI" id="CHEBI:18420"/>
        <label>2</label>
    </ligand>
</feature>
<dbReference type="PANTHER" id="PTHR43028">
    <property type="entry name" value="3'(2'),5'-BISPHOSPHATE NUCLEOTIDASE 1"/>
    <property type="match status" value="1"/>
</dbReference>
<gene>
    <name evidence="6" type="primary">cysQ</name>
    <name evidence="8" type="ORF">BJF92_01270</name>
</gene>
<comment type="subcellular location">
    <subcellularLocation>
        <location evidence="6">Cell inner membrane</location>
        <topology evidence="6">Peripheral membrane protein</topology>
        <orientation evidence="6">Cytoplasmic side</orientation>
    </subcellularLocation>
</comment>
<comment type="cofactor">
    <cofactor evidence="6 7">
        <name>Mg(2+)</name>
        <dbReference type="ChEBI" id="CHEBI:18420"/>
    </cofactor>
</comment>
<comment type="function">
    <text evidence="6">Converts adenosine-3',5'-bisphosphate (PAP) to AMP.</text>
</comment>
<feature type="binding site" evidence="7">
    <location>
        <position position="210"/>
    </location>
    <ligand>
        <name>Mg(2+)</name>
        <dbReference type="ChEBI" id="CHEBI:18420"/>
        <label>1</label>
        <note>catalytic</note>
    </ligand>
</feature>
<feature type="binding site" evidence="7">
    <location>
        <position position="83"/>
    </location>
    <ligand>
        <name>Mg(2+)</name>
        <dbReference type="ChEBI" id="CHEBI:18420"/>
        <label>1</label>
        <note>catalytic</note>
    </ligand>
</feature>
<keyword evidence="3 6" id="KW-0997">Cell inner membrane</keyword>
<feature type="binding site" evidence="6">
    <location>
        <position position="62"/>
    </location>
    <ligand>
        <name>substrate</name>
    </ligand>
</feature>
<feature type="binding site" evidence="6">
    <location>
        <begin position="83"/>
        <end position="86"/>
    </location>
    <ligand>
        <name>substrate</name>
    </ligand>
</feature>
<dbReference type="CDD" id="cd01638">
    <property type="entry name" value="CysQ"/>
    <property type="match status" value="1"/>
</dbReference>
<dbReference type="InterPro" id="IPR020550">
    <property type="entry name" value="Inositol_monophosphatase_CS"/>
</dbReference>
<feature type="binding site" evidence="6">
    <location>
        <position position="62"/>
    </location>
    <ligand>
        <name>Mg(2+)</name>
        <dbReference type="ChEBI" id="CHEBI:18420"/>
        <label>1</label>
    </ligand>
</feature>
<feature type="binding site" evidence="7">
    <location>
        <position position="62"/>
    </location>
    <ligand>
        <name>Mg(2+)</name>
        <dbReference type="ChEBI" id="CHEBI:18420"/>
        <label>1</label>
        <note>catalytic</note>
    </ligand>
</feature>
<feature type="binding site" evidence="6">
    <location>
        <position position="84"/>
    </location>
    <ligand>
        <name>Mg(2+)</name>
        <dbReference type="ChEBI" id="CHEBI:18420"/>
        <label>2</label>
    </ligand>
</feature>